<keyword evidence="8" id="KW-1185">Reference proteome</keyword>
<comment type="similarity">
    <text evidence="4">Belongs to the sirtuin family. Class U subfamily.</text>
</comment>
<feature type="binding site" evidence="4">
    <location>
        <position position="183"/>
    </location>
    <ligand>
        <name>NAD(+)</name>
        <dbReference type="ChEBI" id="CHEBI:57540"/>
    </ligand>
</feature>
<dbReference type="PANTHER" id="PTHR11085:SF4">
    <property type="entry name" value="NAD-DEPENDENT PROTEIN DEACYLASE"/>
    <property type="match status" value="1"/>
</dbReference>
<dbReference type="HAMAP" id="MF_01968">
    <property type="entry name" value="Sirtuin_ClassU"/>
    <property type="match status" value="1"/>
</dbReference>
<feature type="binding site" evidence="4">
    <location>
        <position position="31"/>
    </location>
    <ligand>
        <name>NAD(+)</name>
        <dbReference type="ChEBI" id="CHEBI:57540"/>
    </ligand>
</feature>
<dbReference type="RefSeq" id="WP_270895722.1">
    <property type="nucleotide sequence ID" value="NZ_JBHSPF010000005.1"/>
</dbReference>
<keyword evidence="7" id="KW-0012">Acyltransferase</keyword>
<feature type="binding site" evidence="4">
    <location>
        <position position="145"/>
    </location>
    <ligand>
        <name>Zn(2+)</name>
        <dbReference type="ChEBI" id="CHEBI:29105"/>
    </ligand>
</feature>
<feature type="binding site" evidence="4">
    <location>
        <position position="31"/>
    </location>
    <ligand>
        <name>nicotinamide</name>
        <dbReference type="ChEBI" id="CHEBI:17154"/>
    </ligand>
</feature>
<dbReference type="SUPFAM" id="SSF52467">
    <property type="entry name" value="DHS-like NAD/FAD-binding domain"/>
    <property type="match status" value="1"/>
</dbReference>
<feature type="binding site" evidence="4">
    <location>
        <position position="97"/>
    </location>
    <ligand>
        <name>NAD(+)</name>
        <dbReference type="ChEBI" id="CHEBI:57540"/>
    </ligand>
</feature>
<dbReference type="GO" id="GO:0034979">
    <property type="term" value="F:NAD-dependent protein lysine deacetylase activity"/>
    <property type="evidence" value="ECO:0007669"/>
    <property type="project" value="UniProtKB-EC"/>
</dbReference>
<feature type="binding site" evidence="4">
    <location>
        <position position="24"/>
    </location>
    <ligand>
        <name>NAD(+)</name>
        <dbReference type="ChEBI" id="CHEBI:57540"/>
    </ligand>
</feature>
<comment type="subcellular location">
    <subcellularLocation>
        <location evidence="4">Cytoplasm</location>
    </subcellularLocation>
</comment>
<evidence type="ECO:0000313" key="8">
    <source>
        <dbReference type="Proteomes" id="UP001596143"/>
    </source>
</evidence>
<sequence>MEKFSQWLKESNHTVIFTGAGMSTESGLPDFRSKTGLWKQKDPTKLASTTALTHYREDFYAFYKTRIEALQQVEPHAGHKELAHWEKKGLLQSIITQNVDGLHQKAGSKNVAELHGNLTSLRCHDCGRQESMDLYLQDKTTCQTCGGFLRPNVVLFGEMLPEEAIITAETETNQAELFIVLGSSLTVTPAATFPQIAKQNGATLVIINQEKTPLDTIADLVIHDKKIGEALTETAQYL</sequence>
<evidence type="ECO:0000259" key="6">
    <source>
        <dbReference type="PROSITE" id="PS50305"/>
    </source>
</evidence>
<feature type="binding site" evidence="4">
    <location>
        <position position="227"/>
    </location>
    <ligand>
        <name>NAD(+)</name>
        <dbReference type="ChEBI" id="CHEBI:57540"/>
    </ligand>
</feature>
<keyword evidence="3 4" id="KW-0520">NAD</keyword>
<evidence type="ECO:0000313" key="7">
    <source>
        <dbReference type="EMBL" id="MFC5627466.1"/>
    </source>
</evidence>
<reference evidence="8" key="1">
    <citation type="journal article" date="2019" name="Int. J. Syst. Evol. Microbiol.">
        <title>The Global Catalogue of Microorganisms (GCM) 10K type strain sequencing project: providing services to taxonomists for standard genome sequencing and annotation.</title>
        <authorList>
            <consortium name="The Broad Institute Genomics Platform"/>
            <consortium name="The Broad Institute Genome Sequencing Center for Infectious Disease"/>
            <person name="Wu L."/>
            <person name="Ma J."/>
        </authorList>
    </citation>
    <scope>NUCLEOTIDE SEQUENCE [LARGE SCALE GENOMIC DNA]</scope>
    <source>
        <strain evidence="8">CGMCC 1.15790</strain>
    </source>
</reference>
<evidence type="ECO:0000256" key="3">
    <source>
        <dbReference type="ARBA" id="ARBA00023027"/>
    </source>
</evidence>
<dbReference type="InterPro" id="IPR003000">
    <property type="entry name" value="Sirtuin"/>
</dbReference>
<feature type="binding site" evidence="4">
    <location>
        <position position="126"/>
    </location>
    <ligand>
        <name>Zn(2+)</name>
        <dbReference type="ChEBI" id="CHEBI:29105"/>
    </ligand>
</feature>
<dbReference type="InterPro" id="IPR026591">
    <property type="entry name" value="Sirtuin_cat_small_dom_sf"/>
</dbReference>
<feature type="binding site" evidence="4">
    <location>
        <position position="100"/>
    </location>
    <ligand>
        <name>nicotinamide</name>
        <dbReference type="ChEBI" id="CHEBI:17154"/>
    </ligand>
</feature>
<dbReference type="Gene3D" id="3.40.50.1220">
    <property type="entry name" value="TPP-binding domain"/>
    <property type="match status" value="1"/>
</dbReference>
<dbReference type="EMBL" id="JBHSPF010000005">
    <property type="protein sequence ID" value="MFC5627466.1"/>
    <property type="molecule type" value="Genomic_DNA"/>
</dbReference>
<feature type="binding site" evidence="4">
    <location>
        <position position="32"/>
    </location>
    <ligand>
        <name>NAD(+)</name>
        <dbReference type="ChEBI" id="CHEBI:57540"/>
    </ligand>
</feature>
<feature type="binding site" evidence="4">
    <location>
        <position position="99"/>
    </location>
    <ligand>
        <name>NAD(+)</name>
        <dbReference type="ChEBI" id="CHEBI:57540"/>
    </ligand>
</feature>
<dbReference type="NCBIfam" id="NF001752">
    <property type="entry name" value="PRK00481.1-1"/>
    <property type="match status" value="1"/>
</dbReference>
<dbReference type="NCBIfam" id="NF001753">
    <property type="entry name" value="PRK00481.1-3"/>
    <property type="match status" value="1"/>
</dbReference>
<feature type="binding site" evidence="4">
    <location>
        <position position="142"/>
    </location>
    <ligand>
        <name>Zn(2+)</name>
        <dbReference type="ChEBI" id="CHEBI:29105"/>
    </ligand>
</feature>
<keyword evidence="1 4" id="KW-0963">Cytoplasm</keyword>
<feature type="binding site" evidence="4">
    <location>
        <position position="99"/>
    </location>
    <ligand>
        <name>nicotinamide</name>
        <dbReference type="ChEBI" id="CHEBI:17154"/>
    </ligand>
</feature>
<organism evidence="7 8">
    <name type="scientific">Aliibacillus thermotolerans</name>
    <dbReference type="NCBI Taxonomy" id="1834418"/>
    <lineage>
        <taxon>Bacteria</taxon>
        <taxon>Bacillati</taxon>
        <taxon>Bacillota</taxon>
        <taxon>Bacilli</taxon>
        <taxon>Bacillales</taxon>
        <taxon>Bacillaceae</taxon>
        <taxon>Aliibacillus</taxon>
    </lineage>
</organism>
<feature type="active site" description="Proton acceptor" evidence="4">
    <location>
        <position position="115"/>
    </location>
</feature>
<dbReference type="PANTHER" id="PTHR11085">
    <property type="entry name" value="NAD-DEPENDENT PROTEIN DEACYLASE SIRTUIN-5, MITOCHONDRIAL-RELATED"/>
    <property type="match status" value="1"/>
</dbReference>
<name>A0ABW0U527_9BACI</name>
<comment type="function">
    <text evidence="4">NAD-dependent protein deacetylase which modulates the activities of several enzymes which are inactive in their acetylated form.</text>
</comment>
<dbReference type="InterPro" id="IPR028628">
    <property type="entry name" value="Sirtuin_class_U"/>
</dbReference>
<feature type="binding site" evidence="4">
    <location>
        <position position="115"/>
    </location>
    <ligand>
        <name>NAD(+)</name>
        <dbReference type="ChEBI" id="CHEBI:57540"/>
    </ligand>
</feature>
<dbReference type="PROSITE" id="PS50305">
    <property type="entry name" value="SIRTUIN"/>
    <property type="match status" value="1"/>
</dbReference>
<evidence type="ECO:0000256" key="5">
    <source>
        <dbReference type="PROSITE-ProRule" id="PRU00236"/>
    </source>
</evidence>
<dbReference type="Proteomes" id="UP001596143">
    <property type="component" value="Unassembled WGS sequence"/>
</dbReference>
<dbReference type="InterPro" id="IPR029035">
    <property type="entry name" value="DHS-like_NAD/FAD-binding_dom"/>
</dbReference>
<accession>A0ABW0U527</accession>
<feature type="binding site" evidence="4">
    <location>
        <position position="100"/>
    </location>
    <ligand>
        <name>NAD(+)</name>
        <dbReference type="ChEBI" id="CHEBI:57540"/>
    </ligand>
</feature>
<keyword evidence="2 4" id="KW-0808">Transferase</keyword>
<evidence type="ECO:0000256" key="2">
    <source>
        <dbReference type="ARBA" id="ARBA00022679"/>
    </source>
</evidence>
<evidence type="ECO:0000256" key="4">
    <source>
        <dbReference type="HAMAP-Rule" id="MF_01968"/>
    </source>
</evidence>
<feature type="binding site" evidence="4">
    <location>
        <position position="208"/>
    </location>
    <ligand>
        <name>NAD(+)</name>
        <dbReference type="ChEBI" id="CHEBI:57540"/>
    </ligand>
</feature>
<feature type="domain" description="Deacetylase sirtuin-type" evidence="6">
    <location>
        <begin position="1"/>
        <end position="238"/>
    </location>
</feature>
<feature type="binding site" evidence="4">
    <location>
        <position position="184"/>
    </location>
    <ligand>
        <name>NAD(+)</name>
        <dbReference type="ChEBI" id="CHEBI:57540"/>
    </ligand>
</feature>
<comment type="caution">
    <text evidence="7">The sequence shown here is derived from an EMBL/GenBank/DDBJ whole genome shotgun (WGS) entry which is preliminary data.</text>
</comment>
<evidence type="ECO:0000256" key="1">
    <source>
        <dbReference type="ARBA" id="ARBA00022490"/>
    </source>
</evidence>
<gene>
    <name evidence="4" type="primary">cobB</name>
    <name evidence="7" type="ORF">ACFPTR_00960</name>
</gene>
<dbReference type="Pfam" id="PF02146">
    <property type="entry name" value="SIR2"/>
    <property type="match status" value="1"/>
</dbReference>
<feature type="binding site" evidence="4">
    <location>
        <position position="123"/>
    </location>
    <ligand>
        <name>Zn(2+)</name>
        <dbReference type="ChEBI" id="CHEBI:29105"/>
    </ligand>
</feature>
<dbReference type="EC" id="2.3.1.286" evidence="4"/>
<dbReference type="Gene3D" id="3.30.1600.10">
    <property type="entry name" value="SIR2/SIRT2 'Small Domain"/>
    <property type="match status" value="1"/>
</dbReference>
<feature type="binding site" evidence="4">
    <location>
        <position position="20"/>
    </location>
    <ligand>
        <name>NAD(+)</name>
        <dbReference type="ChEBI" id="CHEBI:57540"/>
    </ligand>
</feature>
<protein>
    <recommendedName>
        <fullName evidence="4">NAD-dependent protein deacetylase</fullName>
        <ecNumber evidence="4">2.3.1.286</ecNumber>
    </recommendedName>
    <alternativeName>
        <fullName evidence="4">Regulatory protein SIR2 homolog</fullName>
    </alternativeName>
</protein>
<proteinExistence type="inferred from homology"/>
<comment type="cofactor">
    <cofactor evidence="4">
        <name>Zn(2+)</name>
        <dbReference type="ChEBI" id="CHEBI:29105"/>
    </cofactor>
    <text evidence="4">Binds 1 zinc ion per subunit.</text>
</comment>
<keyword evidence="4" id="KW-0479">Metal-binding</keyword>
<dbReference type="InterPro" id="IPR026590">
    <property type="entry name" value="Ssirtuin_cat_dom"/>
</dbReference>
<dbReference type="InterPro" id="IPR050134">
    <property type="entry name" value="NAD-dep_sirtuin_deacylases"/>
</dbReference>
<keyword evidence="4" id="KW-0862">Zinc</keyword>
<comment type="caution">
    <text evidence="4 5">Lacks conserved residue(s) required for the propagation of feature annotation.</text>
</comment>
<comment type="catalytic activity">
    <reaction evidence="4">
        <text>N(6)-acetyl-L-lysyl-[protein] + NAD(+) + H2O = 2''-O-acetyl-ADP-D-ribose + nicotinamide + L-lysyl-[protein]</text>
        <dbReference type="Rhea" id="RHEA:43636"/>
        <dbReference type="Rhea" id="RHEA-COMP:9752"/>
        <dbReference type="Rhea" id="RHEA-COMP:10731"/>
        <dbReference type="ChEBI" id="CHEBI:15377"/>
        <dbReference type="ChEBI" id="CHEBI:17154"/>
        <dbReference type="ChEBI" id="CHEBI:29969"/>
        <dbReference type="ChEBI" id="CHEBI:57540"/>
        <dbReference type="ChEBI" id="CHEBI:61930"/>
        <dbReference type="ChEBI" id="CHEBI:83767"/>
        <dbReference type="EC" id="2.3.1.286"/>
    </reaction>
</comment>